<dbReference type="GO" id="GO:0004867">
    <property type="term" value="F:serine-type endopeptidase inhibitor activity"/>
    <property type="evidence" value="ECO:0007669"/>
    <property type="project" value="InterPro"/>
</dbReference>
<name>A0A848K4H4_9NOCA</name>
<dbReference type="GO" id="GO:0005615">
    <property type="term" value="C:extracellular space"/>
    <property type="evidence" value="ECO:0007669"/>
    <property type="project" value="InterPro"/>
</dbReference>
<accession>A0A848K4H4</accession>
<dbReference type="SUPFAM" id="SSF56574">
    <property type="entry name" value="Serpins"/>
    <property type="match status" value="2"/>
</dbReference>
<evidence type="ECO:0000313" key="4">
    <source>
        <dbReference type="Proteomes" id="UP000535543"/>
    </source>
</evidence>
<comment type="caution">
    <text evidence="3">The sequence shown here is derived from an EMBL/GenBank/DDBJ whole genome shotgun (WGS) entry which is preliminary data.</text>
</comment>
<organism evidence="3 4">
    <name type="scientific">Antrihabitans stalactiti</name>
    <dbReference type="NCBI Taxonomy" id="2584121"/>
    <lineage>
        <taxon>Bacteria</taxon>
        <taxon>Bacillati</taxon>
        <taxon>Actinomycetota</taxon>
        <taxon>Actinomycetes</taxon>
        <taxon>Mycobacteriales</taxon>
        <taxon>Nocardiaceae</taxon>
        <taxon>Antrihabitans</taxon>
    </lineage>
</organism>
<keyword evidence="4" id="KW-1185">Reference proteome</keyword>
<dbReference type="InterPro" id="IPR042178">
    <property type="entry name" value="Serpin_sf_1"/>
</dbReference>
<dbReference type="PANTHER" id="PTHR11461:SF211">
    <property type="entry name" value="GH10112P-RELATED"/>
    <property type="match status" value="1"/>
</dbReference>
<evidence type="ECO:0000313" key="3">
    <source>
        <dbReference type="EMBL" id="NMN93583.1"/>
    </source>
</evidence>
<dbReference type="InterPro" id="IPR000215">
    <property type="entry name" value="Serpin_fam"/>
</dbReference>
<dbReference type="InterPro" id="IPR036186">
    <property type="entry name" value="Serpin_sf"/>
</dbReference>
<dbReference type="EMBL" id="VCQU01000001">
    <property type="protein sequence ID" value="NMN93583.1"/>
    <property type="molecule type" value="Genomic_DNA"/>
</dbReference>
<evidence type="ECO:0000256" key="1">
    <source>
        <dbReference type="RuleBase" id="RU000411"/>
    </source>
</evidence>
<dbReference type="Pfam" id="PF00079">
    <property type="entry name" value="Serpin"/>
    <property type="match status" value="2"/>
</dbReference>
<proteinExistence type="inferred from homology"/>
<gene>
    <name evidence="3" type="ORF">FGL95_00850</name>
</gene>
<dbReference type="Gene3D" id="2.30.39.10">
    <property type="entry name" value="Alpha-1-antitrypsin, domain 1"/>
    <property type="match status" value="1"/>
</dbReference>
<dbReference type="AlphaFoldDB" id="A0A848K4H4"/>
<dbReference type="InterPro" id="IPR023796">
    <property type="entry name" value="Serpin_dom"/>
</dbReference>
<reference evidence="3 4" key="2">
    <citation type="submission" date="2020-06" db="EMBL/GenBank/DDBJ databases">
        <title>Antribacter stalactiti gen. nov., sp. nov., a new member of the family Nacardiaceae isolated from a cave.</title>
        <authorList>
            <person name="Kim I.S."/>
        </authorList>
    </citation>
    <scope>NUCLEOTIDE SEQUENCE [LARGE SCALE GENOMIC DNA]</scope>
    <source>
        <strain evidence="3 4">YC2-7</strain>
    </source>
</reference>
<dbReference type="InterPro" id="IPR042185">
    <property type="entry name" value="Serpin_sf_2"/>
</dbReference>
<evidence type="ECO:0000259" key="2">
    <source>
        <dbReference type="SMART" id="SM00093"/>
    </source>
</evidence>
<reference evidence="3 4" key="1">
    <citation type="submission" date="2019-05" db="EMBL/GenBank/DDBJ databases">
        <authorList>
            <person name="Lee S.D."/>
        </authorList>
    </citation>
    <scope>NUCLEOTIDE SEQUENCE [LARGE SCALE GENOMIC DNA]</scope>
    <source>
        <strain evidence="3 4">YC2-7</strain>
    </source>
</reference>
<feature type="domain" description="Serpin" evidence="2">
    <location>
        <begin position="13"/>
        <end position="358"/>
    </location>
</feature>
<comment type="similarity">
    <text evidence="1">Belongs to the serpin family.</text>
</comment>
<protein>
    <submittedName>
        <fullName evidence="3">Serpin family protein</fullName>
    </submittedName>
</protein>
<dbReference type="RefSeq" id="WP_169584287.1">
    <property type="nucleotide sequence ID" value="NZ_VCQU01000001.1"/>
</dbReference>
<dbReference type="Proteomes" id="UP000535543">
    <property type="component" value="Unassembled WGS sequence"/>
</dbReference>
<dbReference type="Gene3D" id="3.30.497.10">
    <property type="entry name" value="Antithrombin, subunit I, domain 2"/>
    <property type="match status" value="2"/>
</dbReference>
<dbReference type="PANTHER" id="PTHR11461">
    <property type="entry name" value="SERINE PROTEASE INHIBITOR, SERPIN"/>
    <property type="match status" value="1"/>
</dbReference>
<dbReference type="SMART" id="SM00093">
    <property type="entry name" value="SERPIN"/>
    <property type="match status" value="1"/>
</dbReference>
<sequence>MNIAPAIDAANGLTGRWCAAAGDDDFVLSGAGLWPLLALLASAAAGPTRDELAAAAGTDSQRDALEVLGALHSADAASAALGLWVRDGVPLNDAWVRGLPAGTVARLSGQAALDAWASKHTIGLIERFPLTVRPEDVLILATALAAKTLWRHKFNPSGSMLYRTSADLGIAGIVDGVTRVIVEGRDDVDVHLVVGDGGPGAVIAAGLAALSGSTVLPASELPVGATAPGLVVAEERAGSSDDQLRLAVPPFDIHSSHDLLQHAELFGLRSATSSSAQFPGLSPDDLVLSSGTQAVLATFSAEGFEAAAVTAFGFARASAPLLRHRARVVRITLDRPFGFIAVHRPSGLAIVAGWVAKPA</sequence>